<proteinExistence type="predicted"/>
<name>A0A285K1A3_9ACTN</name>
<dbReference type="AlphaFoldDB" id="A0A285K1A3"/>
<reference evidence="1 2" key="1">
    <citation type="submission" date="2017-09" db="EMBL/GenBank/DDBJ databases">
        <authorList>
            <person name="Ehlers B."/>
            <person name="Leendertz F.H."/>
        </authorList>
    </citation>
    <scope>NUCLEOTIDE SEQUENCE [LARGE SCALE GENOMIC DNA]</scope>
    <source>
        <strain evidence="1 2">CGMCC 4.6857</strain>
    </source>
</reference>
<evidence type="ECO:0008006" key="3">
    <source>
        <dbReference type="Google" id="ProtNLM"/>
    </source>
</evidence>
<organism evidence="1 2">
    <name type="scientific">Paractinoplanes atraurantiacus</name>
    <dbReference type="NCBI Taxonomy" id="1036182"/>
    <lineage>
        <taxon>Bacteria</taxon>
        <taxon>Bacillati</taxon>
        <taxon>Actinomycetota</taxon>
        <taxon>Actinomycetes</taxon>
        <taxon>Micromonosporales</taxon>
        <taxon>Micromonosporaceae</taxon>
        <taxon>Paractinoplanes</taxon>
    </lineage>
</organism>
<dbReference type="Pfam" id="PF19686">
    <property type="entry name" value="DUF6188"/>
    <property type="match status" value="1"/>
</dbReference>
<accession>A0A285K1A3</accession>
<dbReference type="OrthoDB" id="3429377at2"/>
<evidence type="ECO:0000313" key="2">
    <source>
        <dbReference type="Proteomes" id="UP000219612"/>
    </source>
</evidence>
<dbReference type="Proteomes" id="UP000219612">
    <property type="component" value="Unassembled WGS sequence"/>
</dbReference>
<dbReference type="EMBL" id="OBDY01000030">
    <property type="protein sequence ID" value="SNY66360.1"/>
    <property type="molecule type" value="Genomic_DNA"/>
</dbReference>
<sequence length="126" mass="13491">MKIPTALIGCRVDRTAFDYQVRLSLSALDPGGTHRVDAELVIETPFLLGDPHGRWHKLDPGTGAALAPALNLFQRTVTGVKVRADGALHLTFDEGFQLCIDPHTDYESWSLSGTGIEPVAVGPGGE</sequence>
<evidence type="ECO:0000313" key="1">
    <source>
        <dbReference type="EMBL" id="SNY66360.1"/>
    </source>
</evidence>
<keyword evidence="2" id="KW-1185">Reference proteome</keyword>
<gene>
    <name evidence="1" type="ORF">SAMN05421748_13017</name>
</gene>
<protein>
    <recommendedName>
        <fullName evidence="3">Immunity protein 50</fullName>
    </recommendedName>
</protein>
<dbReference type="InterPro" id="IPR046179">
    <property type="entry name" value="DUF6188"/>
</dbReference>
<dbReference type="RefSeq" id="WP_097327530.1">
    <property type="nucleotide sequence ID" value="NZ_OBDY01000030.1"/>
</dbReference>